<dbReference type="SUPFAM" id="SSF51735">
    <property type="entry name" value="NAD(P)-binding Rossmann-fold domains"/>
    <property type="match status" value="1"/>
</dbReference>
<dbReference type="InterPro" id="IPR036291">
    <property type="entry name" value="NAD(P)-bd_dom_sf"/>
</dbReference>
<proteinExistence type="inferred from homology"/>
<dbReference type="InterPro" id="IPR002204">
    <property type="entry name" value="3-OH-isobutyrate_DH-rel_CS"/>
</dbReference>
<name>A0A9Q5HQK1_SANBA</name>
<evidence type="ECO:0000256" key="5">
    <source>
        <dbReference type="ARBA" id="ARBA00023002"/>
    </source>
</evidence>
<dbReference type="InterPro" id="IPR029154">
    <property type="entry name" value="HIBADH-like_NADP-bd"/>
</dbReference>
<evidence type="ECO:0000313" key="11">
    <source>
        <dbReference type="Proteomes" id="UP000757232"/>
    </source>
</evidence>
<dbReference type="PROSITE" id="PS00895">
    <property type="entry name" value="3_HYDROXYISOBUT_DH"/>
    <property type="match status" value="1"/>
</dbReference>
<evidence type="ECO:0000256" key="6">
    <source>
        <dbReference type="ARBA" id="ARBA00023027"/>
    </source>
</evidence>
<dbReference type="InterPro" id="IPR013328">
    <property type="entry name" value="6PGD_dom2"/>
</dbReference>
<dbReference type="OrthoDB" id="435038at2759"/>
<evidence type="ECO:0000256" key="4">
    <source>
        <dbReference type="ARBA" id="ARBA00022456"/>
    </source>
</evidence>
<keyword evidence="6" id="KW-0520">NAD</keyword>
<protein>
    <recommendedName>
        <fullName evidence="3">3-hydroxyisobutyrate dehydrogenase</fullName>
        <ecNumber evidence="3">1.1.1.31</ecNumber>
    </recommendedName>
</protein>
<dbReference type="Proteomes" id="UP000757232">
    <property type="component" value="Unassembled WGS sequence"/>
</dbReference>
<organism evidence="10 11">
    <name type="scientific">Sanghuangporus baumii</name>
    <name type="common">Phellinus baumii</name>
    <dbReference type="NCBI Taxonomy" id="108892"/>
    <lineage>
        <taxon>Eukaryota</taxon>
        <taxon>Fungi</taxon>
        <taxon>Dikarya</taxon>
        <taxon>Basidiomycota</taxon>
        <taxon>Agaricomycotina</taxon>
        <taxon>Agaricomycetes</taxon>
        <taxon>Hymenochaetales</taxon>
        <taxon>Hymenochaetaceae</taxon>
        <taxon>Sanghuangporus</taxon>
    </lineage>
</organism>
<dbReference type="GO" id="GO:0051287">
    <property type="term" value="F:NAD binding"/>
    <property type="evidence" value="ECO:0007669"/>
    <property type="project" value="InterPro"/>
</dbReference>
<dbReference type="GO" id="GO:0006574">
    <property type="term" value="P:L-valine catabolic process"/>
    <property type="evidence" value="ECO:0007669"/>
    <property type="project" value="TreeGrafter"/>
</dbReference>
<feature type="domain" description="3-hydroxyisobutyrate dehydrogenase-like NAD-binding" evidence="9">
    <location>
        <begin position="237"/>
        <end position="320"/>
    </location>
</feature>
<dbReference type="GO" id="GO:0005739">
    <property type="term" value="C:mitochondrion"/>
    <property type="evidence" value="ECO:0007669"/>
    <property type="project" value="TreeGrafter"/>
</dbReference>
<dbReference type="PANTHER" id="PTHR22981:SF7">
    <property type="entry name" value="3-HYDROXYISOBUTYRATE DEHYDROGENASE, MITOCHONDRIAL"/>
    <property type="match status" value="1"/>
</dbReference>
<evidence type="ECO:0000256" key="2">
    <source>
        <dbReference type="ARBA" id="ARBA00006013"/>
    </source>
</evidence>
<dbReference type="Gene3D" id="3.40.50.720">
    <property type="entry name" value="NAD(P)-binding Rossmann-like Domain"/>
    <property type="match status" value="1"/>
</dbReference>
<dbReference type="Pfam" id="PF14833">
    <property type="entry name" value="NAD_binding_11"/>
    <property type="match status" value="1"/>
</dbReference>
<dbReference type="InterPro" id="IPR008927">
    <property type="entry name" value="6-PGluconate_DH-like_C_sf"/>
</dbReference>
<comment type="similarity">
    <text evidence="2">Belongs to the HIBADH-related family. 3-hydroxyisobutyrate dehydrogenase subfamily.</text>
</comment>
<keyword evidence="5" id="KW-0560">Oxidoreductase</keyword>
<dbReference type="AlphaFoldDB" id="A0A9Q5HQK1"/>
<comment type="catalytic activity">
    <reaction evidence="7">
        <text>3-hydroxy-2-methylpropanoate + NAD(+) = 2-methyl-3-oxopropanoate + NADH + H(+)</text>
        <dbReference type="Rhea" id="RHEA:17681"/>
        <dbReference type="ChEBI" id="CHEBI:11805"/>
        <dbReference type="ChEBI" id="CHEBI:15378"/>
        <dbReference type="ChEBI" id="CHEBI:57540"/>
        <dbReference type="ChEBI" id="CHEBI:57700"/>
        <dbReference type="ChEBI" id="CHEBI:57945"/>
        <dbReference type="EC" id="1.1.1.31"/>
    </reaction>
</comment>
<dbReference type="GO" id="GO:0050661">
    <property type="term" value="F:NADP binding"/>
    <property type="evidence" value="ECO:0007669"/>
    <property type="project" value="InterPro"/>
</dbReference>
<dbReference type="SUPFAM" id="SSF48179">
    <property type="entry name" value="6-phosphogluconate dehydrogenase C-terminal domain-like"/>
    <property type="match status" value="1"/>
</dbReference>
<dbReference type="Pfam" id="PF03446">
    <property type="entry name" value="NAD_binding_2"/>
    <property type="match status" value="1"/>
</dbReference>
<dbReference type="Gene3D" id="1.10.1040.10">
    <property type="entry name" value="N-(1-d-carboxylethyl)-l-norvaline Dehydrogenase, domain 2"/>
    <property type="match status" value="2"/>
</dbReference>
<comment type="pathway">
    <text evidence="1">Amino-acid degradation; L-valine degradation.</text>
</comment>
<comment type="caution">
    <text evidence="10">The sequence shown here is derived from an EMBL/GenBank/DDBJ whole genome shotgun (WGS) entry which is preliminary data.</text>
</comment>
<dbReference type="PANTHER" id="PTHR22981">
    <property type="entry name" value="3-HYDROXYISOBUTYRATE DEHYDROGENASE-RELATED"/>
    <property type="match status" value="1"/>
</dbReference>
<evidence type="ECO:0000313" key="10">
    <source>
        <dbReference type="EMBL" id="OCB84161.1"/>
    </source>
</evidence>
<evidence type="ECO:0000256" key="7">
    <source>
        <dbReference type="ARBA" id="ARBA00049197"/>
    </source>
</evidence>
<dbReference type="GO" id="GO:0008442">
    <property type="term" value="F:3-hydroxyisobutyrate dehydrogenase activity"/>
    <property type="evidence" value="ECO:0007669"/>
    <property type="project" value="UniProtKB-EC"/>
</dbReference>
<gene>
    <name evidence="10" type="ORF">A7U60_g8837</name>
</gene>
<evidence type="ECO:0000259" key="9">
    <source>
        <dbReference type="Pfam" id="PF14833"/>
    </source>
</evidence>
<dbReference type="EC" id="1.1.1.31" evidence="3"/>
<evidence type="ECO:0000256" key="1">
    <source>
        <dbReference type="ARBA" id="ARBA00005109"/>
    </source>
</evidence>
<keyword evidence="4" id="KW-0101">Branched-chain amino acid catabolism</keyword>
<sequence length="399" mass="42514">MRFSQLFLNPSFTVLQNRHSHATLRAISAFSTAASQSPSNARAASISFLGLGRMGSEMAYNLFSKRHALAREEERSIDTIDQSFVVCDAVPEAARAFARNFQSQFPRSKIRIVETPEEATLASATVITVLPSSPQVRTVYTGTHGVLSTLSTLAPEDRAQTLCIDSTTLDVEVARQVASEVINTGAQIVDAPVSGGVAGAKAGTLTFLVGGSEAAFKLASPFLEHMGRRIVHCGGAGSGLAAKICNNLMLGVEQVVTAEAMLLGQRLGVRPEVLADVIGSSTGACWSMSKNNPVPAATPGIAPPSERGFEGGFATALMIKVWKSPPSFWKAISDRSSPNINLAQDMGLAKESAERMGVSLPLGAAAERVYEEATKDLPELTRKDFSSVYRYLESMSMRK</sequence>
<dbReference type="EMBL" id="LNZH02000216">
    <property type="protein sequence ID" value="OCB84161.1"/>
    <property type="molecule type" value="Genomic_DNA"/>
</dbReference>
<evidence type="ECO:0000259" key="8">
    <source>
        <dbReference type="Pfam" id="PF03446"/>
    </source>
</evidence>
<evidence type="ECO:0000256" key="3">
    <source>
        <dbReference type="ARBA" id="ARBA00012991"/>
    </source>
</evidence>
<accession>A0A9Q5HQK1</accession>
<dbReference type="InterPro" id="IPR006115">
    <property type="entry name" value="6PGDH_NADP-bd"/>
</dbReference>
<reference evidence="10" key="1">
    <citation type="submission" date="2016-06" db="EMBL/GenBank/DDBJ databases">
        <title>Draft Genome sequence of the fungus Inonotus baumii.</title>
        <authorList>
            <person name="Zhu H."/>
            <person name="Lin W."/>
        </authorList>
    </citation>
    <scope>NUCLEOTIDE SEQUENCE</scope>
    <source>
        <strain evidence="10">821</strain>
    </source>
</reference>
<feature type="domain" description="6-phosphogluconate dehydrogenase NADP-binding" evidence="8">
    <location>
        <begin position="46"/>
        <end position="234"/>
    </location>
</feature>
<keyword evidence="11" id="KW-1185">Reference proteome</keyword>